<dbReference type="WBParaSite" id="ES5_v2.g24651.t1">
    <property type="protein sequence ID" value="ES5_v2.g24651.t1"/>
    <property type="gene ID" value="ES5_v2.g24651"/>
</dbReference>
<dbReference type="Proteomes" id="UP000887579">
    <property type="component" value="Unplaced"/>
</dbReference>
<protein>
    <submittedName>
        <fullName evidence="2">Proteasome subunit beta</fullName>
    </submittedName>
</protein>
<organism evidence="1 2">
    <name type="scientific">Panagrolaimus sp. ES5</name>
    <dbReference type="NCBI Taxonomy" id="591445"/>
    <lineage>
        <taxon>Eukaryota</taxon>
        <taxon>Metazoa</taxon>
        <taxon>Ecdysozoa</taxon>
        <taxon>Nematoda</taxon>
        <taxon>Chromadorea</taxon>
        <taxon>Rhabditida</taxon>
        <taxon>Tylenchina</taxon>
        <taxon>Panagrolaimomorpha</taxon>
        <taxon>Panagrolaimoidea</taxon>
        <taxon>Panagrolaimidae</taxon>
        <taxon>Panagrolaimus</taxon>
    </lineage>
</organism>
<evidence type="ECO:0000313" key="2">
    <source>
        <dbReference type="WBParaSite" id="ES5_v2.g24651.t1"/>
    </source>
</evidence>
<reference evidence="2" key="1">
    <citation type="submission" date="2022-11" db="UniProtKB">
        <authorList>
            <consortium name="WormBaseParasite"/>
        </authorList>
    </citation>
    <scope>IDENTIFICATION</scope>
</reference>
<name>A0AC34G4W7_9BILA</name>
<accession>A0AC34G4W7</accession>
<evidence type="ECO:0000313" key="1">
    <source>
        <dbReference type="Proteomes" id="UP000887579"/>
    </source>
</evidence>
<sequence length="202" mass="23263">MSGMHFLIGCKTEEFVILASDKIAYLNGFFVSKDDNKNVKLADKIYMCSIEDRADKFNQLIQTYFQLQRSRYDYELSPSATHNWLYQAIVESQRSENPWKLDVLLAGFDDKEGKTWLSLIDQNGSENQNKSNCFFRASNANFSNIDTVAMSNLYRPDMTREKALSAVKKCIQESQKNISTNLGIFKFVIIDKKGIHQEDIII</sequence>
<proteinExistence type="predicted"/>